<gene>
    <name evidence="1" type="ORF">AVDCRST_MAG56-3290</name>
</gene>
<dbReference type="EMBL" id="CADCTQ010000278">
    <property type="protein sequence ID" value="CAA9274734.1"/>
    <property type="molecule type" value="Genomic_DNA"/>
</dbReference>
<sequence>MFEQFDTNRYTIQNRLERTNTGGGSFNENSQDVLIPAFLAAYSGKDPNKVGLTPFPKIPLPNWRVDYAGLSRLEAFRKIFSSFNLQHSYSSNYSVRNFISSLEYTDPADVGLNRRLRNPTPSIVSDTGQVAGSYVPVYVMSQVVISERFAPLIGVEARTLSRITARLQYNAERIVALNLSNRQVQELRSRDVTASIGFTRNNTRLPFKTQGRNIVLKNDLQFRCDATIRDTRTVQRKLEGANANTSTAGGLNFQFKPTVNYVVNQRLNVQGYFERTVNTPHITSSFPNSTTRFGFNLRYSLSE</sequence>
<dbReference type="AlphaFoldDB" id="A0A6J4JET9"/>
<dbReference type="InterPro" id="IPR026377">
    <property type="entry name" value="Cell_surface_SprA"/>
</dbReference>
<reference evidence="1" key="1">
    <citation type="submission" date="2020-02" db="EMBL/GenBank/DDBJ databases">
        <authorList>
            <person name="Meier V. D."/>
        </authorList>
    </citation>
    <scope>NUCLEOTIDE SEQUENCE</scope>
    <source>
        <strain evidence="1">AVDCRST_MAG56</strain>
    </source>
</reference>
<protein>
    <recommendedName>
        <fullName evidence="2">Cell surface protein SprA</fullName>
    </recommendedName>
</protein>
<evidence type="ECO:0000313" key="1">
    <source>
        <dbReference type="EMBL" id="CAA9274734.1"/>
    </source>
</evidence>
<accession>A0A6J4JET9</accession>
<name>A0A6J4JET9_9SPHI</name>
<dbReference type="NCBIfam" id="TIGR04189">
    <property type="entry name" value="surface_SprA"/>
    <property type="match status" value="1"/>
</dbReference>
<organism evidence="1">
    <name type="scientific">uncultured Cytophagales bacterium</name>
    <dbReference type="NCBI Taxonomy" id="158755"/>
    <lineage>
        <taxon>Bacteria</taxon>
        <taxon>Pseudomonadati</taxon>
        <taxon>Bacteroidota</taxon>
        <taxon>Sphingobacteriia</taxon>
        <taxon>Sphingobacteriales</taxon>
        <taxon>environmental samples</taxon>
    </lineage>
</organism>
<evidence type="ECO:0008006" key="2">
    <source>
        <dbReference type="Google" id="ProtNLM"/>
    </source>
</evidence>
<proteinExistence type="predicted"/>